<dbReference type="Proteomes" id="UP000499080">
    <property type="component" value="Unassembled WGS sequence"/>
</dbReference>
<reference evidence="1 2" key="1">
    <citation type="journal article" date="2019" name="Sci. Rep.">
        <title>Orb-weaving spider Araneus ventricosus genome elucidates the spidroin gene catalogue.</title>
        <authorList>
            <person name="Kono N."/>
            <person name="Nakamura H."/>
            <person name="Ohtoshi R."/>
            <person name="Moran D.A.P."/>
            <person name="Shinohara A."/>
            <person name="Yoshida Y."/>
            <person name="Fujiwara M."/>
            <person name="Mori M."/>
            <person name="Tomita M."/>
            <person name="Arakawa K."/>
        </authorList>
    </citation>
    <scope>NUCLEOTIDE SEQUENCE [LARGE SCALE GENOMIC DNA]</scope>
</reference>
<protein>
    <submittedName>
        <fullName evidence="1">Uncharacterized protein</fullName>
    </submittedName>
</protein>
<proteinExistence type="predicted"/>
<evidence type="ECO:0000313" key="2">
    <source>
        <dbReference type="Proteomes" id="UP000499080"/>
    </source>
</evidence>
<accession>A0A4Y2FKT8</accession>
<name>A0A4Y2FKT8_ARAVE</name>
<evidence type="ECO:0000313" key="1">
    <source>
        <dbReference type="EMBL" id="GBM41075.1"/>
    </source>
</evidence>
<keyword evidence="2" id="KW-1185">Reference proteome</keyword>
<sequence>MIHYLFHDMLQGVSPTENILISLRMKEMSAQKDTLKVEEERLKQQRKRLGCIKGVTTKKLILLKKPKLLTLMTSVQTSKENIIQCPACDEKFGDPPSEG</sequence>
<gene>
    <name evidence="1" type="ORF">AVEN_28849_1</name>
</gene>
<dbReference type="EMBL" id="BGPR01000951">
    <property type="protein sequence ID" value="GBM41075.1"/>
    <property type="molecule type" value="Genomic_DNA"/>
</dbReference>
<comment type="caution">
    <text evidence="1">The sequence shown here is derived from an EMBL/GenBank/DDBJ whole genome shotgun (WGS) entry which is preliminary data.</text>
</comment>
<organism evidence="1 2">
    <name type="scientific">Araneus ventricosus</name>
    <name type="common">Orbweaver spider</name>
    <name type="synonym">Epeira ventricosa</name>
    <dbReference type="NCBI Taxonomy" id="182803"/>
    <lineage>
        <taxon>Eukaryota</taxon>
        <taxon>Metazoa</taxon>
        <taxon>Ecdysozoa</taxon>
        <taxon>Arthropoda</taxon>
        <taxon>Chelicerata</taxon>
        <taxon>Arachnida</taxon>
        <taxon>Araneae</taxon>
        <taxon>Araneomorphae</taxon>
        <taxon>Entelegynae</taxon>
        <taxon>Araneoidea</taxon>
        <taxon>Araneidae</taxon>
        <taxon>Araneus</taxon>
    </lineage>
</organism>
<dbReference type="AlphaFoldDB" id="A0A4Y2FKT8"/>